<organism evidence="7 8">
    <name type="scientific">Corynebacterium tapiri</name>
    <dbReference type="NCBI Taxonomy" id="1448266"/>
    <lineage>
        <taxon>Bacteria</taxon>
        <taxon>Bacillati</taxon>
        <taxon>Actinomycetota</taxon>
        <taxon>Actinomycetes</taxon>
        <taxon>Mycobacteriales</taxon>
        <taxon>Corynebacteriaceae</taxon>
        <taxon>Corynebacterium</taxon>
    </lineage>
</organism>
<dbReference type="AlphaFoldDB" id="A0A5C4U5H7"/>
<dbReference type="RefSeq" id="WP_139465302.1">
    <property type="nucleotide sequence ID" value="NZ_VDHJ01000005.1"/>
</dbReference>
<accession>A0A5C4U5H7</accession>
<proteinExistence type="inferred from homology"/>
<keyword evidence="2" id="KW-0645">Protease</keyword>
<dbReference type="PANTHER" id="PTHR47359:SF3">
    <property type="entry name" value="NLP_P60 DOMAIN-CONTAINING PROTEIN-RELATED"/>
    <property type="match status" value="1"/>
</dbReference>
<dbReference type="PANTHER" id="PTHR47359">
    <property type="entry name" value="PEPTIDOGLYCAN DL-ENDOPEPTIDASE CWLO"/>
    <property type="match status" value="1"/>
</dbReference>
<keyword evidence="4" id="KW-0788">Thiol protease</keyword>
<dbReference type="SUPFAM" id="SSF54001">
    <property type="entry name" value="Cysteine proteinases"/>
    <property type="match status" value="1"/>
</dbReference>
<sequence length="280" mass="29118">MKHVVDALHSISQAAPAQLPAFHVPPLPNLDVLTPLAKQMGSDPTTTLDMLGEHSRQRNELEAIATEAQPLIENTISKLVGEALNLLTQALPLLPALAIPNPAAQASARATLEGHIARALAAAATHVTALQSDLASLTERSEQIVESPEPTTNSTSSTPAPPPSSGNPAGEAAAQAALSQVGAPYAWGGTSSSGFDCSGLTQFAYRQAGIELPRLAEEQTVGRQVSAEELQPGDLAVWDGHVAMYAGDGMLVEAGDPVQTNPVRTSNMGMAFKGFWRPTG</sequence>
<dbReference type="EMBL" id="VDHJ01000005">
    <property type="protein sequence ID" value="TNL98457.1"/>
    <property type="molecule type" value="Genomic_DNA"/>
</dbReference>
<comment type="caution">
    <text evidence="7">The sequence shown here is derived from an EMBL/GenBank/DDBJ whole genome shotgun (WGS) entry which is preliminary data.</text>
</comment>
<dbReference type="InterPro" id="IPR051794">
    <property type="entry name" value="PG_Endopeptidase_C40"/>
</dbReference>
<dbReference type="PROSITE" id="PS51935">
    <property type="entry name" value="NLPC_P60"/>
    <property type="match status" value="1"/>
</dbReference>
<evidence type="ECO:0000313" key="8">
    <source>
        <dbReference type="Proteomes" id="UP000312032"/>
    </source>
</evidence>
<dbReference type="GO" id="GO:0008234">
    <property type="term" value="F:cysteine-type peptidase activity"/>
    <property type="evidence" value="ECO:0007669"/>
    <property type="project" value="UniProtKB-KW"/>
</dbReference>
<dbReference type="OrthoDB" id="5177647at2"/>
<keyword evidence="3 7" id="KW-0378">Hydrolase</keyword>
<name>A0A5C4U5H7_9CORY</name>
<evidence type="ECO:0000256" key="2">
    <source>
        <dbReference type="ARBA" id="ARBA00022670"/>
    </source>
</evidence>
<gene>
    <name evidence="7" type="ORF">FHE74_04455</name>
</gene>
<dbReference type="Proteomes" id="UP000312032">
    <property type="component" value="Unassembled WGS sequence"/>
</dbReference>
<feature type="domain" description="NlpC/P60" evidence="6">
    <location>
        <begin position="167"/>
        <end position="280"/>
    </location>
</feature>
<keyword evidence="8" id="KW-1185">Reference proteome</keyword>
<evidence type="ECO:0000256" key="1">
    <source>
        <dbReference type="ARBA" id="ARBA00007074"/>
    </source>
</evidence>
<protein>
    <submittedName>
        <fullName evidence="7">Glycoside hydrolase</fullName>
    </submittedName>
</protein>
<comment type="similarity">
    <text evidence="1">Belongs to the peptidase C40 family.</text>
</comment>
<feature type="compositionally biased region" description="Low complexity" evidence="5">
    <location>
        <begin position="166"/>
        <end position="175"/>
    </location>
</feature>
<evidence type="ECO:0000256" key="4">
    <source>
        <dbReference type="ARBA" id="ARBA00022807"/>
    </source>
</evidence>
<evidence type="ECO:0000256" key="5">
    <source>
        <dbReference type="SAM" id="MobiDB-lite"/>
    </source>
</evidence>
<feature type="compositionally biased region" description="Low complexity" evidence="5">
    <location>
        <begin position="147"/>
        <end position="158"/>
    </location>
</feature>
<reference evidence="7 8" key="1">
    <citation type="submission" date="2019-06" db="EMBL/GenBank/DDBJ databases">
        <authorList>
            <person name="Li J."/>
        </authorList>
    </citation>
    <scope>NUCLEOTIDE SEQUENCE [LARGE SCALE GENOMIC DNA]</scope>
    <source>
        <strain evidence="7 8">LMG 28165</strain>
    </source>
</reference>
<evidence type="ECO:0000313" key="7">
    <source>
        <dbReference type="EMBL" id="TNL98457.1"/>
    </source>
</evidence>
<evidence type="ECO:0000256" key="3">
    <source>
        <dbReference type="ARBA" id="ARBA00022801"/>
    </source>
</evidence>
<dbReference type="InterPro" id="IPR038765">
    <property type="entry name" value="Papain-like_cys_pep_sf"/>
</dbReference>
<feature type="region of interest" description="Disordered" evidence="5">
    <location>
        <begin position="138"/>
        <end position="175"/>
    </location>
</feature>
<dbReference type="Gene3D" id="3.90.1720.10">
    <property type="entry name" value="endopeptidase domain like (from Nostoc punctiforme)"/>
    <property type="match status" value="1"/>
</dbReference>
<dbReference type="GO" id="GO:0006508">
    <property type="term" value="P:proteolysis"/>
    <property type="evidence" value="ECO:0007669"/>
    <property type="project" value="UniProtKB-KW"/>
</dbReference>
<evidence type="ECO:0000259" key="6">
    <source>
        <dbReference type="PROSITE" id="PS51935"/>
    </source>
</evidence>
<dbReference type="InterPro" id="IPR000064">
    <property type="entry name" value="NLP_P60_dom"/>
</dbReference>
<dbReference type="Pfam" id="PF00877">
    <property type="entry name" value="NLPC_P60"/>
    <property type="match status" value="1"/>
</dbReference>